<evidence type="ECO:0000313" key="2">
    <source>
        <dbReference type="Proteomes" id="UP001501866"/>
    </source>
</evidence>
<name>A0ABP6HKF1_9ACTN</name>
<protein>
    <submittedName>
        <fullName evidence="1">Uncharacterized protein</fullName>
    </submittedName>
</protein>
<evidence type="ECO:0000313" key="1">
    <source>
        <dbReference type="EMBL" id="GAA2774551.1"/>
    </source>
</evidence>
<organism evidence="1 2">
    <name type="scientific">Streptomyces virens</name>
    <dbReference type="NCBI Taxonomy" id="285572"/>
    <lineage>
        <taxon>Bacteria</taxon>
        <taxon>Bacillati</taxon>
        <taxon>Actinomycetota</taxon>
        <taxon>Actinomycetes</taxon>
        <taxon>Kitasatosporales</taxon>
        <taxon>Streptomycetaceae</taxon>
        <taxon>Streptomyces</taxon>
    </lineage>
</organism>
<sequence>MNAKTVTVSRLPEEALNKLDERIGLIWREEVNGELEELIPDEQMTTFNQLLIGYDSAWDEIDRIRKKQETINELYVRTKYKYLEQCEVNDRLRYALENAEWKLEDNRSDLICAVQDTLEIIREALAKGEDQKGE</sequence>
<keyword evidence="2" id="KW-1185">Reference proteome</keyword>
<dbReference type="RefSeq" id="WP_346140120.1">
    <property type="nucleotide sequence ID" value="NZ_BAAAUH010000153.1"/>
</dbReference>
<gene>
    <name evidence="1" type="ORF">GCM10010451_68410</name>
</gene>
<reference evidence="2" key="1">
    <citation type="journal article" date="2019" name="Int. J. Syst. Evol. Microbiol.">
        <title>The Global Catalogue of Microorganisms (GCM) 10K type strain sequencing project: providing services to taxonomists for standard genome sequencing and annotation.</title>
        <authorList>
            <consortium name="The Broad Institute Genomics Platform"/>
            <consortium name="The Broad Institute Genome Sequencing Center for Infectious Disease"/>
            <person name="Wu L."/>
            <person name="Ma J."/>
        </authorList>
    </citation>
    <scope>NUCLEOTIDE SEQUENCE [LARGE SCALE GENOMIC DNA]</scope>
    <source>
        <strain evidence="2">JCM 9095</strain>
    </source>
</reference>
<comment type="caution">
    <text evidence="1">The sequence shown here is derived from an EMBL/GenBank/DDBJ whole genome shotgun (WGS) entry which is preliminary data.</text>
</comment>
<dbReference type="EMBL" id="BAAAUH010000153">
    <property type="protein sequence ID" value="GAA2774551.1"/>
    <property type="molecule type" value="Genomic_DNA"/>
</dbReference>
<proteinExistence type="predicted"/>
<accession>A0ABP6HKF1</accession>
<dbReference type="Proteomes" id="UP001501866">
    <property type="component" value="Unassembled WGS sequence"/>
</dbReference>